<dbReference type="RefSeq" id="XP_045955162.1">
    <property type="nucleotide sequence ID" value="XM_046098424.1"/>
</dbReference>
<evidence type="ECO:0000313" key="5">
    <source>
        <dbReference type="Proteomes" id="UP000758603"/>
    </source>
</evidence>
<dbReference type="Gene3D" id="3.40.50.410">
    <property type="entry name" value="von Willebrand factor, type A domain"/>
    <property type="match status" value="1"/>
</dbReference>
<dbReference type="SMART" id="SM00327">
    <property type="entry name" value="VWA"/>
    <property type="match status" value="1"/>
</dbReference>
<gene>
    <name evidence="4" type="ORF">BKA67DRAFT_522914</name>
</gene>
<dbReference type="PANTHER" id="PTHR45737:SF6">
    <property type="entry name" value="VON WILLEBRAND FACTOR A DOMAIN-CONTAINING PROTEIN 5A"/>
    <property type="match status" value="1"/>
</dbReference>
<dbReference type="Pfam" id="PF13768">
    <property type="entry name" value="VWA_3"/>
    <property type="match status" value="1"/>
</dbReference>
<dbReference type="OrthoDB" id="1729737at2759"/>
<evidence type="ECO:0000259" key="2">
    <source>
        <dbReference type="PROSITE" id="PS50234"/>
    </source>
</evidence>
<sequence>MTIAGFYYIDPSTRRQRYLPQARVEAHASILSTISRTTLTQTFMGSSDQIPELRYSFPLYDGVSVVGFTCTIGKRVIKGVVKEKHKARQVYKEAVGHGLTAGLLEQLPESSDVFTTTIGNVPGGAEIQVEVVYLGELKHDAQIDGIRLTIPTSIAPRYGSYPGELATHAPTSGSMKVVVDAEVPTGSHITSIQSPSHHLAVTLGQLSTTTGAEPSFQRASATLSLSTAELDKDFVLQVRATNTGNPSAILEEHPTIPNQRALMATLVPKFQLPPEKPEIIFVCDRSGSMAGTKMENLKTALRLLVKSLRVGMKFNICSFGNHHSFLWKRSHTYDEFSMNKAMKHIETFDANFGGTEMYQPIEDSFKRRYTDMNLEVFLLTDGEIWDQGRLVGLINEHVSTSNGAIRLFSLGIGRAASHALMEGVAQAGNGFSQSVTDNEEMGSKVVRMLKGATFPHIKQYTLEVKYASEPRDDIGDEFEVVEGVSDGPVTASSTPSSTSALPAEPPKPIISLFQASIDQDVEMKDAGDEERYSGLPNVSPPKFLQAPFEIPTLFPFNRTSVYLLMSPSNNLSPRSVVLKGDSIHGALELEIPITVLEQKGETIHQLAAKKAVGELERGKGWIYHAKSVEEPTKLLKEKHDGHFQDMVEREAVRLGVQYQIGGKWCSFVAVEATGEVNQQSSDNDHKSQAHPGLMQQRSGQMGSLTSGHVGQNSLPQVIASGKFYSSPRRPTSNEQNNSSLTSNIALSNMAQPHVAQAVPITQAAALAPPTAQIDHKLLEQYRKEMEEAAAMPLVDEDDDLLDFSDTNQQKAQPPQPPRKSAMPASIRSKKFDGFWTWDQKLRGLMGWNEATIQSVNDKIHTSGELGLNASATACVIAWLRKEKMDEKDAWELLVDKAVAWLEDEFGGADELVELARSTV</sequence>
<feature type="compositionally biased region" description="Low complexity" evidence="1">
    <location>
        <begin position="488"/>
        <end position="502"/>
    </location>
</feature>
<reference evidence="4" key="1">
    <citation type="journal article" date="2021" name="Nat. Commun.">
        <title>Genetic determinants of endophytism in the Arabidopsis root mycobiome.</title>
        <authorList>
            <person name="Mesny F."/>
            <person name="Miyauchi S."/>
            <person name="Thiergart T."/>
            <person name="Pickel B."/>
            <person name="Atanasova L."/>
            <person name="Karlsson M."/>
            <person name="Huettel B."/>
            <person name="Barry K.W."/>
            <person name="Haridas S."/>
            <person name="Chen C."/>
            <person name="Bauer D."/>
            <person name="Andreopoulos W."/>
            <person name="Pangilinan J."/>
            <person name="LaButti K."/>
            <person name="Riley R."/>
            <person name="Lipzen A."/>
            <person name="Clum A."/>
            <person name="Drula E."/>
            <person name="Henrissat B."/>
            <person name="Kohler A."/>
            <person name="Grigoriev I.V."/>
            <person name="Martin F.M."/>
            <person name="Hacquard S."/>
        </authorList>
    </citation>
    <scope>NUCLEOTIDE SEQUENCE</scope>
    <source>
        <strain evidence="4">MPI-SDFR-AT-0073</strain>
    </source>
</reference>
<dbReference type="SMART" id="SM00609">
    <property type="entry name" value="VIT"/>
    <property type="match status" value="1"/>
</dbReference>
<name>A0A9P8UEZ8_9PEZI</name>
<dbReference type="SUPFAM" id="SSF53300">
    <property type="entry name" value="vWA-like"/>
    <property type="match status" value="1"/>
</dbReference>
<dbReference type="InterPro" id="IPR036465">
    <property type="entry name" value="vWFA_dom_sf"/>
</dbReference>
<dbReference type="GeneID" id="70127316"/>
<dbReference type="InterPro" id="IPR002035">
    <property type="entry name" value="VWF_A"/>
</dbReference>
<accession>A0A9P8UEZ8</accession>
<evidence type="ECO:0000313" key="4">
    <source>
        <dbReference type="EMBL" id="KAH6648655.1"/>
    </source>
</evidence>
<evidence type="ECO:0000259" key="3">
    <source>
        <dbReference type="PROSITE" id="PS51468"/>
    </source>
</evidence>
<feature type="domain" description="VWFA" evidence="2">
    <location>
        <begin position="278"/>
        <end position="449"/>
    </location>
</feature>
<protein>
    <submittedName>
        <fullName evidence="4">von Willebrand factor type A domain-containing protein</fullName>
    </submittedName>
</protein>
<feature type="region of interest" description="Disordered" evidence="1">
    <location>
        <begin position="804"/>
        <end position="824"/>
    </location>
</feature>
<dbReference type="Proteomes" id="UP000758603">
    <property type="component" value="Unassembled WGS sequence"/>
</dbReference>
<feature type="region of interest" description="Disordered" evidence="1">
    <location>
        <begin position="485"/>
        <end position="505"/>
    </location>
</feature>
<feature type="compositionally biased region" description="Polar residues" evidence="1">
    <location>
        <begin position="695"/>
        <end position="712"/>
    </location>
</feature>
<keyword evidence="5" id="KW-1185">Reference proteome</keyword>
<feature type="region of interest" description="Disordered" evidence="1">
    <location>
        <begin position="676"/>
        <end position="712"/>
    </location>
</feature>
<dbReference type="EMBL" id="JAGPXC010000007">
    <property type="protein sequence ID" value="KAH6648655.1"/>
    <property type="molecule type" value="Genomic_DNA"/>
</dbReference>
<dbReference type="PANTHER" id="PTHR45737">
    <property type="entry name" value="VON WILLEBRAND FACTOR A DOMAIN-CONTAINING PROTEIN 5A"/>
    <property type="match status" value="1"/>
</dbReference>
<dbReference type="PROSITE" id="PS50234">
    <property type="entry name" value="VWFA"/>
    <property type="match status" value="1"/>
</dbReference>
<proteinExistence type="predicted"/>
<organism evidence="4 5">
    <name type="scientific">Truncatella angustata</name>
    <dbReference type="NCBI Taxonomy" id="152316"/>
    <lineage>
        <taxon>Eukaryota</taxon>
        <taxon>Fungi</taxon>
        <taxon>Dikarya</taxon>
        <taxon>Ascomycota</taxon>
        <taxon>Pezizomycotina</taxon>
        <taxon>Sordariomycetes</taxon>
        <taxon>Xylariomycetidae</taxon>
        <taxon>Amphisphaeriales</taxon>
        <taxon>Sporocadaceae</taxon>
        <taxon>Truncatella</taxon>
    </lineage>
</organism>
<dbReference type="AlphaFoldDB" id="A0A9P8UEZ8"/>
<dbReference type="Pfam" id="PF08487">
    <property type="entry name" value="VIT"/>
    <property type="match status" value="1"/>
</dbReference>
<evidence type="ECO:0000256" key="1">
    <source>
        <dbReference type="SAM" id="MobiDB-lite"/>
    </source>
</evidence>
<dbReference type="InterPro" id="IPR013694">
    <property type="entry name" value="VIT"/>
</dbReference>
<feature type="domain" description="VIT" evidence="3">
    <location>
        <begin position="5"/>
        <end position="135"/>
    </location>
</feature>
<dbReference type="PROSITE" id="PS51468">
    <property type="entry name" value="VIT"/>
    <property type="match status" value="1"/>
</dbReference>
<comment type="caution">
    <text evidence="4">The sequence shown here is derived from an EMBL/GenBank/DDBJ whole genome shotgun (WGS) entry which is preliminary data.</text>
</comment>